<evidence type="ECO:0000313" key="10">
    <source>
        <dbReference type="Proteomes" id="UP000228380"/>
    </source>
</evidence>
<gene>
    <name evidence="11" type="primary">LOC103709791</name>
</gene>
<feature type="binding site" evidence="5">
    <location>
        <position position="150"/>
    </location>
    <ligand>
        <name>ATP</name>
        <dbReference type="ChEBI" id="CHEBI:30616"/>
    </ligand>
</feature>
<keyword evidence="8" id="KW-0732">Signal</keyword>
<keyword evidence="6" id="KW-0723">Serine/threonine-protein kinase</keyword>
<feature type="region of interest" description="Disordered" evidence="7">
    <location>
        <begin position="69"/>
        <end position="97"/>
    </location>
</feature>
<organism evidence="10 11">
    <name type="scientific">Phoenix dactylifera</name>
    <name type="common">Date palm</name>
    <dbReference type="NCBI Taxonomy" id="42345"/>
    <lineage>
        <taxon>Eukaryota</taxon>
        <taxon>Viridiplantae</taxon>
        <taxon>Streptophyta</taxon>
        <taxon>Embryophyta</taxon>
        <taxon>Tracheophyta</taxon>
        <taxon>Spermatophyta</taxon>
        <taxon>Magnoliopsida</taxon>
        <taxon>Liliopsida</taxon>
        <taxon>Arecaceae</taxon>
        <taxon>Coryphoideae</taxon>
        <taxon>Phoeniceae</taxon>
        <taxon>Phoenix</taxon>
    </lineage>
</organism>
<evidence type="ECO:0000256" key="8">
    <source>
        <dbReference type="SAM" id="SignalP"/>
    </source>
</evidence>
<evidence type="ECO:0000256" key="5">
    <source>
        <dbReference type="PROSITE-ProRule" id="PRU10141"/>
    </source>
</evidence>
<keyword evidence="1" id="KW-0808">Transferase</keyword>
<dbReference type="InterPro" id="IPR000719">
    <property type="entry name" value="Prot_kinase_dom"/>
</dbReference>
<comment type="similarity">
    <text evidence="6">Belongs to the protein kinase superfamily.</text>
</comment>
<evidence type="ECO:0000256" key="2">
    <source>
        <dbReference type="ARBA" id="ARBA00022741"/>
    </source>
</evidence>
<dbReference type="PROSITE" id="PS00107">
    <property type="entry name" value="PROTEIN_KINASE_ATP"/>
    <property type="match status" value="1"/>
</dbReference>
<proteinExistence type="inferred from homology"/>
<dbReference type="SMART" id="SM00220">
    <property type="entry name" value="S_TKc"/>
    <property type="match status" value="1"/>
</dbReference>
<dbReference type="InterPro" id="IPR050823">
    <property type="entry name" value="Plant_Ser_Thr_Prot_Kinase"/>
</dbReference>
<dbReference type="SUPFAM" id="SSF56112">
    <property type="entry name" value="Protein kinase-like (PK-like)"/>
    <property type="match status" value="1"/>
</dbReference>
<evidence type="ECO:0000313" key="11">
    <source>
        <dbReference type="RefSeq" id="XP_008793510.2"/>
    </source>
</evidence>
<evidence type="ECO:0000256" key="6">
    <source>
        <dbReference type="RuleBase" id="RU000304"/>
    </source>
</evidence>
<feature type="signal peptide" evidence="8">
    <location>
        <begin position="1"/>
        <end position="19"/>
    </location>
</feature>
<accession>A0A8B7C7P1</accession>
<dbReference type="PANTHER" id="PTHR45621">
    <property type="entry name" value="OS01G0588500 PROTEIN-RELATED"/>
    <property type="match status" value="1"/>
</dbReference>
<sequence length="408" mass="45683">MTWFIHSALIGMLAGSGNSNESFVVADRVGHPTPGPLFNEGDQENNLLDKRTLSRVLRIPVCRSWCGQADKGKGRAGSSTGMLADPKKQKAGETSEQPDPVLVFTEPEIIHILDQAGNVVIGSGRSGRVWAGLIPDGFRGGLSAQQVAVKEYSFRELKTFHLWEIEREHLMKLNHPNIVRLIGYFHDKPHDGQEKKALVLEHVPGGNLKERIFGTEERPEVVPIEWDKRVDILHDVAKAMTYLHEKNLIYRDLKAVNIVLDPEMNAKLVDFGATIDGPRPPNTFIQAPETMGTPGYTDPSYRKKGRASIGIDTYSFGVLMLVVLLGRKPISRKGKDLAVKINGKKYKSRALDFLLSKKLRPSPYQPKELQSLIALARRCLRKASKRPSDNEILKEFQDIQALRPARHR</sequence>
<dbReference type="GeneID" id="103709791"/>
<keyword evidence="10" id="KW-1185">Reference proteome</keyword>
<dbReference type="GO" id="GO:0005524">
    <property type="term" value="F:ATP binding"/>
    <property type="evidence" value="ECO:0007669"/>
    <property type="project" value="UniProtKB-UniRule"/>
</dbReference>
<dbReference type="Gene3D" id="1.10.510.10">
    <property type="entry name" value="Transferase(Phosphotransferase) domain 1"/>
    <property type="match status" value="1"/>
</dbReference>
<dbReference type="AlphaFoldDB" id="A0A8B7C7P1"/>
<reference evidence="10" key="1">
    <citation type="journal article" date="2019" name="Nat. Commun.">
        <title>Genome-wide association mapping of date palm fruit traits.</title>
        <authorList>
            <person name="Hazzouri K.M."/>
            <person name="Gros-Balthazard M."/>
            <person name="Flowers J.M."/>
            <person name="Copetti D."/>
            <person name="Lemansour A."/>
            <person name="Lebrun M."/>
            <person name="Masmoudi K."/>
            <person name="Ferrand S."/>
            <person name="Dhar M.I."/>
            <person name="Fresquez Z.A."/>
            <person name="Rosas U."/>
            <person name="Zhang J."/>
            <person name="Talag J."/>
            <person name="Lee S."/>
            <person name="Kudrna D."/>
            <person name="Powell R.F."/>
            <person name="Leitch I.J."/>
            <person name="Krueger R.R."/>
            <person name="Wing R.A."/>
            <person name="Amiri K.M.A."/>
            <person name="Purugganan M.D."/>
        </authorList>
    </citation>
    <scope>NUCLEOTIDE SEQUENCE [LARGE SCALE GENOMIC DNA]</scope>
    <source>
        <strain evidence="10">cv. Khalas</strain>
    </source>
</reference>
<evidence type="ECO:0000256" key="1">
    <source>
        <dbReference type="ARBA" id="ARBA00022679"/>
    </source>
</evidence>
<dbReference type="RefSeq" id="XP_008793510.2">
    <property type="nucleotide sequence ID" value="XM_008795288.2"/>
</dbReference>
<keyword evidence="2 5" id="KW-0547">Nucleotide-binding</keyword>
<evidence type="ECO:0000259" key="9">
    <source>
        <dbReference type="PROSITE" id="PS50011"/>
    </source>
</evidence>
<evidence type="ECO:0000256" key="7">
    <source>
        <dbReference type="SAM" id="MobiDB-lite"/>
    </source>
</evidence>
<dbReference type="Proteomes" id="UP000228380">
    <property type="component" value="Chromosome 8"/>
</dbReference>
<feature type="chain" id="PRO_5034467065" evidence="8">
    <location>
        <begin position="20"/>
        <end position="408"/>
    </location>
</feature>
<dbReference type="OrthoDB" id="4062651at2759"/>
<dbReference type="KEGG" id="pda:103709791"/>
<dbReference type="Pfam" id="PF00069">
    <property type="entry name" value="Pkinase"/>
    <property type="match status" value="1"/>
</dbReference>
<dbReference type="InterPro" id="IPR017441">
    <property type="entry name" value="Protein_kinase_ATP_BS"/>
</dbReference>
<evidence type="ECO:0000256" key="3">
    <source>
        <dbReference type="ARBA" id="ARBA00022777"/>
    </source>
</evidence>
<dbReference type="PROSITE" id="PS50011">
    <property type="entry name" value="PROTEIN_KINASE_DOM"/>
    <property type="match status" value="1"/>
</dbReference>
<feature type="domain" description="Protein kinase" evidence="9">
    <location>
        <begin position="115"/>
        <end position="408"/>
    </location>
</feature>
<dbReference type="InterPro" id="IPR011009">
    <property type="entry name" value="Kinase-like_dom_sf"/>
</dbReference>
<reference evidence="11" key="2">
    <citation type="submission" date="2025-08" db="UniProtKB">
        <authorList>
            <consortium name="RefSeq"/>
        </authorList>
    </citation>
    <scope>IDENTIFICATION</scope>
    <source>
        <tissue evidence="11">Young leaves</tissue>
    </source>
</reference>
<dbReference type="PROSITE" id="PS00108">
    <property type="entry name" value="PROTEIN_KINASE_ST"/>
    <property type="match status" value="1"/>
</dbReference>
<keyword evidence="3 11" id="KW-0418">Kinase</keyword>
<name>A0A8B7C7P1_PHODC</name>
<protein>
    <submittedName>
        <fullName evidence="11">Probable serine/threonine-protein kinase PBL17</fullName>
    </submittedName>
</protein>
<dbReference type="InterPro" id="IPR008271">
    <property type="entry name" value="Ser/Thr_kinase_AS"/>
</dbReference>
<evidence type="ECO:0000256" key="4">
    <source>
        <dbReference type="ARBA" id="ARBA00022840"/>
    </source>
</evidence>
<dbReference type="GO" id="GO:0004674">
    <property type="term" value="F:protein serine/threonine kinase activity"/>
    <property type="evidence" value="ECO:0007669"/>
    <property type="project" value="UniProtKB-KW"/>
</dbReference>
<keyword evidence="4 5" id="KW-0067">ATP-binding</keyword>